<dbReference type="Pfam" id="PF24681">
    <property type="entry name" value="Kelch_KLHDC2_KLHL20_DRC7"/>
    <property type="match status" value="2"/>
</dbReference>
<reference evidence="5 6" key="1">
    <citation type="journal article" date="2005" name="Nature">
        <title>The genome of the social amoeba Dictyostelium discoideum.</title>
        <authorList>
            <consortium name="The Dictyostelium discoideum Sequencing Consortium"/>
            <person name="Eichinger L."/>
            <person name="Pachebat J.A."/>
            <person name="Glockner G."/>
            <person name="Rajandream M.A."/>
            <person name="Sucgang R."/>
            <person name="Berriman M."/>
            <person name="Song J."/>
            <person name="Olsen R."/>
            <person name="Szafranski K."/>
            <person name="Xu Q."/>
            <person name="Tunggal B."/>
            <person name="Kummerfeld S."/>
            <person name="Madera M."/>
            <person name="Konfortov B.A."/>
            <person name="Rivero F."/>
            <person name="Bankier A.T."/>
            <person name="Lehmann R."/>
            <person name="Hamlin N."/>
            <person name="Davies R."/>
            <person name="Gaudet P."/>
            <person name="Fey P."/>
            <person name="Pilcher K."/>
            <person name="Chen G."/>
            <person name="Saunders D."/>
            <person name="Sodergren E."/>
            <person name="Davis P."/>
            <person name="Kerhornou A."/>
            <person name="Nie X."/>
            <person name="Hall N."/>
            <person name="Anjard C."/>
            <person name="Hemphill L."/>
            <person name="Bason N."/>
            <person name="Farbrother P."/>
            <person name="Desany B."/>
            <person name="Just E."/>
            <person name="Morio T."/>
            <person name="Rost R."/>
            <person name="Churcher C."/>
            <person name="Cooper J."/>
            <person name="Haydock S."/>
            <person name="van Driessche N."/>
            <person name="Cronin A."/>
            <person name="Goodhead I."/>
            <person name="Muzny D."/>
            <person name="Mourier T."/>
            <person name="Pain A."/>
            <person name="Lu M."/>
            <person name="Harper D."/>
            <person name="Lindsay R."/>
            <person name="Hauser H."/>
            <person name="James K."/>
            <person name="Quiles M."/>
            <person name="Madan Babu M."/>
            <person name="Saito T."/>
            <person name="Buchrieser C."/>
            <person name="Wardroper A."/>
            <person name="Felder M."/>
            <person name="Thangavelu M."/>
            <person name="Johnson D."/>
            <person name="Knights A."/>
            <person name="Loulseged H."/>
            <person name="Mungall K."/>
            <person name="Oliver K."/>
            <person name="Price C."/>
            <person name="Quail M.A."/>
            <person name="Urushihara H."/>
            <person name="Hernandez J."/>
            <person name="Rabbinowitsch E."/>
            <person name="Steffen D."/>
            <person name="Sanders M."/>
            <person name="Ma J."/>
            <person name="Kohara Y."/>
            <person name="Sharp S."/>
            <person name="Simmonds M."/>
            <person name="Spiegler S."/>
            <person name="Tivey A."/>
            <person name="Sugano S."/>
            <person name="White B."/>
            <person name="Walker D."/>
            <person name="Woodward J."/>
            <person name="Winckler T."/>
            <person name="Tanaka Y."/>
            <person name="Shaulsky G."/>
            <person name="Schleicher M."/>
            <person name="Weinstock G."/>
            <person name="Rosenthal A."/>
            <person name="Cox E.C."/>
            <person name="Chisholm R.L."/>
            <person name="Gibbs R."/>
            <person name="Loomis W.F."/>
            <person name="Platzer M."/>
            <person name="Kay R.R."/>
            <person name="Williams J."/>
            <person name="Dear P.H."/>
            <person name="Noegel A.A."/>
            <person name="Barrell B."/>
            <person name="Kuspa A."/>
        </authorList>
    </citation>
    <scope>NUCLEOTIDE SEQUENCE [LARGE SCALE GENOMIC DNA]</scope>
    <source>
        <strain evidence="5 6">AX4</strain>
    </source>
</reference>
<feature type="region of interest" description="Disordered" evidence="3">
    <location>
        <begin position="39"/>
        <end position="65"/>
    </location>
</feature>
<dbReference type="EMBL" id="AAFI02000004">
    <property type="protein sequence ID" value="EAL72937.1"/>
    <property type="molecule type" value="Genomic_DNA"/>
</dbReference>
<dbReference type="SUPFAM" id="SSF81383">
    <property type="entry name" value="F-box domain"/>
    <property type="match status" value="1"/>
</dbReference>
<dbReference type="FunCoup" id="Q55F00">
    <property type="interactions" value="32"/>
</dbReference>
<dbReference type="PaxDb" id="44689-DDB0189956"/>
<comment type="caution">
    <text evidence="5">The sequence shown here is derived from an EMBL/GenBank/DDBJ whole genome shotgun (WGS) entry which is preliminary data.</text>
</comment>
<evidence type="ECO:0000256" key="3">
    <source>
        <dbReference type="SAM" id="MobiDB-lite"/>
    </source>
</evidence>
<keyword evidence="6" id="KW-1185">Reference proteome</keyword>
<dbReference type="InParanoid" id="Q55F00"/>
<feature type="compositionally biased region" description="Acidic residues" evidence="3">
    <location>
        <begin position="44"/>
        <end position="57"/>
    </location>
</feature>
<gene>
    <name evidence="5" type="ORF">DDB_G0268696</name>
</gene>
<dbReference type="KEGG" id="ddi:DDB_G0268696"/>
<dbReference type="eggNOG" id="KOG0379">
    <property type="taxonomic scope" value="Eukaryota"/>
</dbReference>
<dbReference type="dictyBase" id="DDB_G0268696"/>
<dbReference type="InterPro" id="IPR036047">
    <property type="entry name" value="F-box-like_dom_sf"/>
</dbReference>
<dbReference type="CDD" id="cd22087">
    <property type="entry name" value="F-box_FBXO7"/>
    <property type="match status" value="1"/>
</dbReference>
<dbReference type="SUPFAM" id="SSF50965">
    <property type="entry name" value="Galactose oxidase, central domain"/>
    <property type="match status" value="1"/>
</dbReference>
<sequence length="543" mass="61671">MFKYNQLKDNVISIGTEEVGSDYFCNGISKTNRVEINSASSSDSDFDEFNDNSDSEMDSYQPSSSSTMMNNPRLQHLTMAQQNSLVNSNDFFKRQRLFIYLPNFPEEIKLQIFSHLSASDLVSISLTCKTYYAIANERTLWRNLCFENTWKISNLYHPTFDYKKYYFEKNAISSTNSSKWVSPKFFGSLPSKRFKHTATYVNGKIIFIGGQESDQKRFNDVISYDTKSQTFTEINTKGDTVPKFSRHSASSIGEKVYIFGGFDGFGTNFNLAIYNTESRVWTNIPNNFLKGKVPVSRTNHSSAVVGKNVYIFGGNNNDENGQYQVLDDLHCLNTETLTWTKLEGNLVQGTKPCARSGHCMTAIGNKLYLFGGGVWNHSNGWVEKFNDIHVFDTETNTWSKPIVQGEVQTSTFAISFNVGRYLFIFGGGSKPKHCVTNDIYVLDTETFFWSIPSIQEPRPPARDMGTACVADGDVYFMGGYDGAPINYFNKLKFNFKVLSDLASQQKINNNNINNNNNNNNSNNKLFNSQSLYQQSQNKKYSFF</sequence>
<dbReference type="InterPro" id="IPR006652">
    <property type="entry name" value="Kelch_1"/>
</dbReference>
<organism evidence="5 6">
    <name type="scientific">Dictyostelium discoideum</name>
    <name type="common">Social amoeba</name>
    <dbReference type="NCBI Taxonomy" id="44689"/>
    <lineage>
        <taxon>Eukaryota</taxon>
        <taxon>Amoebozoa</taxon>
        <taxon>Evosea</taxon>
        <taxon>Eumycetozoa</taxon>
        <taxon>Dictyostelia</taxon>
        <taxon>Dictyosteliales</taxon>
        <taxon>Dictyosteliaceae</taxon>
        <taxon>Dictyostelium</taxon>
    </lineage>
</organism>
<dbReference type="SMR" id="Q55F00"/>
<dbReference type="InterPro" id="IPR001810">
    <property type="entry name" value="F-box_dom"/>
</dbReference>
<evidence type="ECO:0000313" key="6">
    <source>
        <dbReference type="Proteomes" id="UP000002195"/>
    </source>
</evidence>
<dbReference type="RefSeq" id="XP_646870.1">
    <property type="nucleotide sequence ID" value="XM_641778.1"/>
</dbReference>
<dbReference type="InterPro" id="IPR011043">
    <property type="entry name" value="Gal_Oxase/kelch_b-propeller"/>
</dbReference>
<dbReference type="SMART" id="SM00256">
    <property type="entry name" value="FBOX"/>
    <property type="match status" value="1"/>
</dbReference>
<dbReference type="OMA" id="AVCWRKF"/>
<evidence type="ECO:0000256" key="2">
    <source>
        <dbReference type="ARBA" id="ARBA00022737"/>
    </source>
</evidence>
<dbReference type="Gene3D" id="2.120.10.80">
    <property type="entry name" value="Kelch-type beta propeller"/>
    <property type="match status" value="2"/>
</dbReference>
<dbReference type="PROSITE" id="PS50181">
    <property type="entry name" value="FBOX"/>
    <property type="match status" value="1"/>
</dbReference>
<name>Q55F00_DICDI</name>
<dbReference type="GeneID" id="8616553"/>
<dbReference type="InterPro" id="IPR015915">
    <property type="entry name" value="Kelch-typ_b-propeller"/>
</dbReference>
<accession>Q55F00</accession>
<evidence type="ECO:0000313" key="5">
    <source>
        <dbReference type="EMBL" id="EAL72937.1"/>
    </source>
</evidence>
<proteinExistence type="predicted"/>
<dbReference type="PANTHER" id="PTHR46093:SF18">
    <property type="entry name" value="FIBRONECTIN TYPE-III DOMAIN-CONTAINING PROTEIN"/>
    <property type="match status" value="1"/>
</dbReference>
<protein>
    <recommendedName>
        <fullName evidence="4">F-box domain-containing protein</fullName>
    </recommendedName>
</protein>
<evidence type="ECO:0000256" key="1">
    <source>
        <dbReference type="ARBA" id="ARBA00022441"/>
    </source>
</evidence>
<dbReference type="SMART" id="SM00612">
    <property type="entry name" value="Kelch"/>
    <property type="match status" value="3"/>
</dbReference>
<evidence type="ECO:0000259" key="4">
    <source>
        <dbReference type="PROSITE" id="PS50181"/>
    </source>
</evidence>
<dbReference type="PANTHER" id="PTHR46093">
    <property type="entry name" value="ACYL-COA-BINDING DOMAIN-CONTAINING PROTEIN 5"/>
    <property type="match status" value="1"/>
</dbReference>
<dbReference type="HOGENOM" id="CLU_501977_0_0_1"/>
<feature type="domain" description="F-box" evidence="4">
    <location>
        <begin position="98"/>
        <end position="144"/>
    </location>
</feature>
<dbReference type="Pfam" id="PF12937">
    <property type="entry name" value="F-box-like"/>
    <property type="match status" value="1"/>
</dbReference>
<dbReference type="VEuPathDB" id="AmoebaDB:DDB_G0268696"/>
<dbReference type="Gene3D" id="1.20.1280.50">
    <property type="match status" value="1"/>
</dbReference>
<dbReference type="PhylomeDB" id="Q55F00"/>
<keyword evidence="2" id="KW-0677">Repeat</keyword>
<dbReference type="Proteomes" id="UP000002195">
    <property type="component" value="Unassembled WGS sequence"/>
</dbReference>
<dbReference type="AlphaFoldDB" id="Q55F00"/>
<keyword evidence="1" id="KW-0880">Kelch repeat</keyword>